<feature type="compositionally biased region" description="Basic residues" evidence="22">
    <location>
        <begin position="524"/>
        <end position="543"/>
    </location>
</feature>
<feature type="region of interest" description="Disordered" evidence="22">
    <location>
        <begin position="463"/>
        <end position="543"/>
    </location>
</feature>
<dbReference type="Proteomes" id="UP000829291">
    <property type="component" value="Chromosome 2"/>
</dbReference>
<dbReference type="EC" id="2.7.11.1" evidence="4 18"/>
<protein>
    <recommendedName>
        <fullName evidence="5 18">Serine/threonine-protein kinase RIO1</fullName>
        <ecNumber evidence="4 18">2.7.11.1</ecNumber>
    </recommendedName>
</protein>
<feature type="binding site" evidence="21">
    <location>
        <position position="315"/>
    </location>
    <ligand>
        <name>Mg(2+)</name>
        <dbReference type="ChEBI" id="CHEBI:18420"/>
    </ligand>
</feature>
<evidence type="ECO:0000256" key="17">
    <source>
        <dbReference type="ARBA" id="ARBA00048679"/>
    </source>
</evidence>
<evidence type="ECO:0000256" key="13">
    <source>
        <dbReference type="ARBA" id="ARBA00022801"/>
    </source>
</evidence>
<dbReference type="GO" id="GO:0005524">
    <property type="term" value="F:ATP binding"/>
    <property type="evidence" value="ECO:0007669"/>
    <property type="project" value="UniProtKB-KW"/>
</dbReference>
<feature type="binding site" evidence="20">
    <location>
        <position position="194"/>
    </location>
    <ligand>
        <name>ATP</name>
        <dbReference type="ChEBI" id="CHEBI:30616"/>
    </ligand>
</feature>
<feature type="region of interest" description="Disordered" evidence="22">
    <location>
        <begin position="66"/>
        <end position="86"/>
    </location>
</feature>
<keyword evidence="13" id="KW-0378">Hydrolase</keyword>
<feature type="domain" description="RIO kinase" evidence="23">
    <location>
        <begin position="137"/>
        <end position="373"/>
    </location>
</feature>
<evidence type="ECO:0000256" key="19">
    <source>
        <dbReference type="PIRSR" id="PIRSR038147-1"/>
    </source>
</evidence>
<evidence type="ECO:0000256" key="6">
    <source>
        <dbReference type="ARBA" id="ARBA00022490"/>
    </source>
</evidence>
<name>A0A6J0B7G1_NEOLC</name>
<proteinExistence type="inferred from homology"/>
<keyword evidence="12 18" id="KW-0418">Kinase</keyword>
<dbReference type="GO" id="GO:0016787">
    <property type="term" value="F:hydrolase activity"/>
    <property type="evidence" value="ECO:0007669"/>
    <property type="project" value="UniProtKB-KW"/>
</dbReference>
<evidence type="ECO:0000256" key="15">
    <source>
        <dbReference type="ARBA" id="ARBA00022842"/>
    </source>
</evidence>
<sequence>MASLDEGQFSDADEETIEKTKCGKPMIIHELTVTVGQLQIDIEDNTEYDSEDDSYDWDVDARGNYQLKNNSRSNGTANSQMASNKVSNYQPTDKLFRRYSNKINVEKYEGPSLPNHAANLLIESNKRTENERIRTKDKHDRATAEQVMDPRTRMILFKLLNRGIIAEINGCISTGKEANVYHATSKTGIEFAIKIYKTSILVFKDRDKYVSGGFRFRHGYCRHNPRKMVRTWAEKEMRNLLRLSQAGVCAPKPILLRSHVLLMDFIGNDGWPAPKLKDVEINSSKARSLYRECVVMMWRIYNKCKLVHADLSEFNLLYHKGEIVVIDVSQSVEHDHPHAYEFLRKDCTNITEFFKKHGVAVMTMKELFDFITDPNIVEDTMDEYLDVLAEQVMLRESEEMDPNSQMEEQVFKQTYIPQRLNEVINIDKDISEANTGEQNLLRKTVYGLSIDLPKATTVTSKIISTKSHDDSHTEESGEDVSESDSESQNNDESKFVNSARPRDESPDSKKARKKAIKEQQAENRKKKTKKHIKKRKEKMVRKK</sequence>
<dbReference type="CDD" id="cd05147">
    <property type="entry name" value="RIO1_euk"/>
    <property type="match status" value="1"/>
</dbReference>
<dbReference type="GO" id="GO:0004674">
    <property type="term" value="F:protein serine/threonine kinase activity"/>
    <property type="evidence" value="ECO:0007669"/>
    <property type="project" value="UniProtKB-KW"/>
</dbReference>
<keyword evidence="9 18" id="KW-0808">Transferase</keyword>
<dbReference type="Pfam" id="PF01163">
    <property type="entry name" value="RIO1"/>
    <property type="match status" value="1"/>
</dbReference>
<feature type="active site" description="Proton acceptor" evidence="19">
    <location>
        <position position="310"/>
    </location>
</feature>
<dbReference type="SUPFAM" id="SSF56112">
    <property type="entry name" value="Protein kinase-like (PK-like)"/>
    <property type="match status" value="1"/>
</dbReference>
<evidence type="ECO:0000313" key="24">
    <source>
        <dbReference type="Proteomes" id="UP000829291"/>
    </source>
</evidence>
<dbReference type="InterPro" id="IPR011009">
    <property type="entry name" value="Kinase-like_dom_sf"/>
</dbReference>
<evidence type="ECO:0000256" key="22">
    <source>
        <dbReference type="SAM" id="MobiDB-lite"/>
    </source>
</evidence>
<reference evidence="25 26" key="1">
    <citation type="submission" date="2025-05" db="UniProtKB">
        <authorList>
            <consortium name="RefSeq"/>
        </authorList>
    </citation>
    <scope>IDENTIFICATION</scope>
    <source>
        <tissue evidence="25 26">Thorax and Abdomen</tissue>
    </source>
</reference>
<keyword evidence="7" id="KW-0690">Ribosome biogenesis</keyword>
<comment type="similarity">
    <text evidence="3 18">Belongs to the protein kinase superfamily. RIO-type Ser/Thr kinase family.</text>
</comment>
<evidence type="ECO:0000313" key="25">
    <source>
        <dbReference type="RefSeq" id="XP_015510940.2"/>
    </source>
</evidence>
<dbReference type="PANTHER" id="PTHR45723">
    <property type="entry name" value="SERINE/THREONINE-PROTEIN KINASE RIO1"/>
    <property type="match status" value="1"/>
</dbReference>
<evidence type="ECO:0000256" key="12">
    <source>
        <dbReference type="ARBA" id="ARBA00022777"/>
    </source>
</evidence>
<evidence type="ECO:0000256" key="4">
    <source>
        <dbReference type="ARBA" id="ARBA00012513"/>
    </source>
</evidence>
<dbReference type="InterPro" id="IPR000687">
    <property type="entry name" value="RIO_kinase"/>
</dbReference>
<comment type="subcellular location">
    <subcellularLocation>
        <location evidence="2">Cytoplasm</location>
    </subcellularLocation>
</comment>
<evidence type="ECO:0000256" key="14">
    <source>
        <dbReference type="ARBA" id="ARBA00022840"/>
    </source>
</evidence>
<evidence type="ECO:0000256" key="8">
    <source>
        <dbReference type="ARBA" id="ARBA00022527"/>
    </source>
</evidence>
<dbReference type="Gene3D" id="3.30.200.20">
    <property type="entry name" value="Phosphorylase Kinase, domain 1"/>
    <property type="match status" value="1"/>
</dbReference>
<feature type="compositionally biased region" description="Basic and acidic residues" evidence="22">
    <location>
        <begin position="466"/>
        <end position="475"/>
    </location>
</feature>
<keyword evidence="15" id="KW-0460">Magnesium</keyword>
<feature type="compositionally biased region" description="Basic and acidic residues" evidence="22">
    <location>
        <begin position="500"/>
        <end position="509"/>
    </location>
</feature>
<evidence type="ECO:0000256" key="16">
    <source>
        <dbReference type="ARBA" id="ARBA00047899"/>
    </source>
</evidence>
<dbReference type="GeneID" id="107217791"/>
<keyword evidence="14 18" id="KW-0067">ATP-binding</keyword>
<dbReference type="OrthoDB" id="205248at2759"/>
<evidence type="ECO:0000256" key="10">
    <source>
        <dbReference type="ARBA" id="ARBA00022723"/>
    </source>
</evidence>
<evidence type="ECO:0000256" key="7">
    <source>
        <dbReference type="ARBA" id="ARBA00022517"/>
    </source>
</evidence>
<keyword evidence="8 18" id="KW-0723">Serine/threonine-protein kinase</keyword>
<dbReference type="InterPro" id="IPR018934">
    <property type="entry name" value="RIO_dom"/>
</dbReference>
<gene>
    <name evidence="25 26" type="primary">LOC107217791</name>
</gene>
<keyword evidence="10" id="KW-0479">Metal-binding</keyword>
<evidence type="ECO:0000256" key="18">
    <source>
        <dbReference type="PIRNR" id="PIRNR038147"/>
    </source>
</evidence>
<dbReference type="GO" id="GO:0046872">
    <property type="term" value="F:metal ion binding"/>
    <property type="evidence" value="ECO:0007669"/>
    <property type="project" value="UniProtKB-KW"/>
</dbReference>
<dbReference type="RefSeq" id="XP_015510940.2">
    <property type="nucleotide sequence ID" value="XM_015655454.2"/>
</dbReference>
<evidence type="ECO:0000256" key="2">
    <source>
        <dbReference type="ARBA" id="ARBA00004496"/>
    </source>
</evidence>
<dbReference type="KEGG" id="nlo:107217791"/>
<dbReference type="GO" id="GO:0005737">
    <property type="term" value="C:cytoplasm"/>
    <property type="evidence" value="ECO:0007669"/>
    <property type="project" value="UniProtKB-SubCell"/>
</dbReference>
<comment type="catalytic activity">
    <reaction evidence="16 18">
        <text>L-threonyl-[protein] + ATP = O-phospho-L-threonyl-[protein] + ADP + H(+)</text>
        <dbReference type="Rhea" id="RHEA:46608"/>
        <dbReference type="Rhea" id="RHEA-COMP:11060"/>
        <dbReference type="Rhea" id="RHEA-COMP:11605"/>
        <dbReference type="ChEBI" id="CHEBI:15378"/>
        <dbReference type="ChEBI" id="CHEBI:30013"/>
        <dbReference type="ChEBI" id="CHEBI:30616"/>
        <dbReference type="ChEBI" id="CHEBI:61977"/>
        <dbReference type="ChEBI" id="CHEBI:456216"/>
        <dbReference type="EC" id="2.7.11.1"/>
    </reaction>
</comment>
<evidence type="ECO:0000256" key="9">
    <source>
        <dbReference type="ARBA" id="ARBA00022679"/>
    </source>
</evidence>
<evidence type="ECO:0000256" key="1">
    <source>
        <dbReference type="ARBA" id="ARBA00001946"/>
    </source>
</evidence>
<comment type="catalytic activity">
    <reaction evidence="17 18">
        <text>L-seryl-[protein] + ATP = O-phospho-L-seryl-[protein] + ADP + H(+)</text>
        <dbReference type="Rhea" id="RHEA:17989"/>
        <dbReference type="Rhea" id="RHEA-COMP:9863"/>
        <dbReference type="Rhea" id="RHEA-COMP:11604"/>
        <dbReference type="ChEBI" id="CHEBI:15378"/>
        <dbReference type="ChEBI" id="CHEBI:29999"/>
        <dbReference type="ChEBI" id="CHEBI:30616"/>
        <dbReference type="ChEBI" id="CHEBI:83421"/>
        <dbReference type="ChEBI" id="CHEBI:456216"/>
        <dbReference type="EC" id="2.7.11.1"/>
    </reaction>
</comment>
<organism evidence="24 25">
    <name type="scientific">Neodiprion lecontei</name>
    <name type="common">Redheaded pine sawfly</name>
    <dbReference type="NCBI Taxonomy" id="441921"/>
    <lineage>
        <taxon>Eukaryota</taxon>
        <taxon>Metazoa</taxon>
        <taxon>Ecdysozoa</taxon>
        <taxon>Arthropoda</taxon>
        <taxon>Hexapoda</taxon>
        <taxon>Insecta</taxon>
        <taxon>Pterygota</taxon>
        <taxon>Neoptera</taxon>
        <taxon>Endopterygota</taxon>
        <taxon>Hymenoptera</taxon>
        <taxon>Tenthredinoidea</taxon>
        <taxon>Diprionidae</taxon>
        <taxon>Diprioninae</taxon>
        <taxon>Neodiprion</taxon>
    </lineage>
</organism>
<evidence type="ECO:0000256" key="5">
    <source>
        <dbReference type="ARBA" id="ARBA00016038"/>
    </source>
</evidence>
<dbReference type="InterPro" id="IPR051272">
    <property type="entry name" value="RIO-type_Ser/Thr_kinase"/>
</dbReference>
<feature type="binding site" evidence="20">
    <location>
        <position position="266"/>
    </location>
    <ligand>
        <name>ATP</name>
        <dbReference type="ChEBI" id="CHEBI:30616"/>
    </ligand>
</feature>
<keyword evidence="6" id="KW-0963">Cytoplasm</keyword>
<feature type="binding site" evidence="21">
    <location>
        <position position="327"/>
    </location>
    <ligand>
        <name>Mg(2+)</name>
        <dbReference type="ChEBI" id="CHEBI:18420"/>
    </ligand>
</feature>
<comment type="cofactor">
    <cofactor evidence="1 21">
        <name>Mg(2+)</name>
        <dbReference type="ChEBI" id="CHEBI:18420"/>
    </cofactor>
</comment>
<dbReference type="RefSeq" id="XP_015510941.2">
    <property type="nucleotide sequence ID" value="XM_015655455.2"/>
</dbReference>
<feature type="compositionally biased region" description="Acidic residues" evidence="22">
    <location>
        <begin position="476"/>
        <end position="485"/>
    </location>
</feature>
<dbReference type="InterPro" id="IPR018935">
    <property type="entry name" value="RIO_kinase_CS"/>
</dbReference>
<dbReference type="SMART" id="SM00090">
    <property type="entry name" value="RIO"/>
    <property type="match status" value="1"/>
</dbReference>
<dbReference type="PROSITE" id="PS01245">
    <property type="entry name" value="RIO1"/>
    <property type="match status" value="1"/>
</dbReference>
<feature type="active site" description="4-aspartylphosphate intermediate" evidence="19">
    <location>
        <position position="327"/>
    </location>
</feature>
<evidence type="ECO:0000256" key="11">
    <source>
        <dbReference type="ARBA" id="ARBA00022741"/>
    </source>
</evidence>
<evidence type="ECO:0000256" key="21">
    <source>
        <dbReference type="PIRSR" id="PIRSR038147-3"/>
    </source>
</evidence>
<dbReference type="PIRSF" id="PIRSF038147">
    <property type="entry name" value="Ser/Thr_PK_RIO1"/>
    <property type="match status" value="1"/>
</dbReference>
<dbReference type="Gene3D" id="1.10.510.10">
    <property type="entry name" value="Transferase(Phosphotransferase) domain 1"/>
    <property type="match status" value="1"/>
</dbReference>
<evidence type="ECO:0000256" key="3">
    <source>
        <dbReference type="ARBA" id="ARBA00009196"/>
    </source>
</evidence>
<accession>A0A6J0B7G1</accession>
<dbReference type="InterPro" id="IPR017407">
    <property type="entry name" value="Ser/Thr_kinase_Rio1"/>
</dbReference>
<dbReference type="AlphaFoldDB" id="A0A6J0B7G1"/>
<evidence type="ECO:0000259" key="23">
    <source>
        <dbReference type="SMART" id="SM00090"/>
    </source>
</evidence>
<keyword evidence="24" id="KW-1185">Reference proteome</keyword>
<keyword evidence="11 18" id="KW-0547">Nucleotide-binding</keyword>
<dbReference type="GO" id="GO:0042254">
    <property type="term" value="P:ribosome biogenesis"/>
    <property type="evidence" value="ECO:0007669"/>
    <property type="project" value="UniProtKB-KW"/>
</dbReference>
<evidence type="ECO:0000313" key="26">
    <source>
        <dbReference type="RefSeq" id="XP_015510941.2"/>
    </source>
</evidence>
<evidence type="ECO:0000256" key="20">
    <source>
        <dbReference type="PIRSR" id="PIRSR038147-2"/>
    </source>
</evidence>